<dbReference type="PROSITE" id="PS50885">
    <property type="entry name" value="HAMP"/>
    <property type="match status" value="1"/>
</dbReference>
<evidence type="ECO:0000256" key="8">
    <source>
        <dbReference type="ARBA" id="ARBA00022989"/>
    </source>
</evidence>
<dbReference type="InterPro" id="IPR050428">
    <property type="entry name" value="TCS_sensor_his_kinase"/>
</dbReference>
<dbReference type="RefSeq" id="WP_345727173.1">
    <property type="nucleotide sequence ID" value="NZ_BAAAYN010000007.1"/>
</dbReference>
<dbReference type="PRINTS" id="PR00344">
    <property type="entry name" value="BCTRLSENSOR"/>
</dbReference>
<dbReference type="CDD" id="cd06225">
    <property type="entry name" value="HAMP"/>
    <property type="match status" value="1"/>
</dbReference>
<sequence length="508" mass="53812">MRARLFVLLLTLIALVVVALLTPLATNYATNAQRQVFIDRLQDTNRFALLLRDGAGSSELTALRAEIDRYHDVYGIPTVVLDAHRQVLLSSARVDLDDRAVSDRIDTALSGRSTEEMAIWPWEDHPLVVAVPFLAGEGAGVAGVVVTVSPTDALRTRVGTVWLVLAALSLGAIALFVAVADALATWVLRPVSSLDAAAHAITSGDLASRAPLGTGPPELRRLARSFNEMAATVSGALEQQRAFVAEASHQMRNPLTALLLRVDNLADAVADEHAGTLPDQAKAEYDEAVREGQRLQRVLEEMLALARAERHLGAVRRVDVGTVLDERLSAWRVRADLRGQMLVRSGVASAEAVVDPESLARVLDELLDNASRYAGDNGVIVAALRAGAGSSEFVRLTVSDDGDGLPLTELDKVTDRFWRSPSHANVPGTGLGMSIVTSLLQTFGGRLEVTAGPQGGLAVTCVLPAPPPSASESRPSSEQRPSGESAPETASPAAGAEEISSGQGLTDR</sequence>
<evidence type="ECO:0000256" key="5">
    <source>
        <dbReference type="ARBA" id="ARBA00022679"/>
    </source>
</evidence>
<comment type="subcellular location">
    <subcellularLocation>
        <location evidence="2">Cell membrane</location>
    </subcellularLocation>
</comment>
<evidence type="ECO:0000256" key="1">
    <source>
        <dbReference type="ARBA" id="ARBA00000085"/>
    </source>
</evidence>
<dbReference type="EC" id="2.7.13.3" evidence="3"/>
<dbReference type="CDD" id="cd00075">
    <property type="entry name" value="HATPase"/>
    <property type="match status" value="1"/>
</dbReference>
<dbReference type="Pfam" id="PF00512">
    <property type="entry name" value="HisKA"/>
    <property type="match status" value="1"/>
</dbReference>
<dbReference type="Proteomes" id="UP001501676">
    <property type="component" value="Unassembled WGS sequence"/>
</dbReference>
<dbReference type="GO" id="GO:0016301">
    <property type="term" value="F:kinase activity"/>
    <property type="evidence" value="ECO:0007669"/>
    <property type="project" value="UniProtKB-KW"/>
</dbReference>
<name>A0ABP6SSH1_9ACTN</name>
<proteinExistence type="predicted"/>
<dbReference type="SUPFAM" id="SSF55874">
    <property type="entry name" value="ATPase domain of HSP90 chaperone/DNA topoisomerase II/histidine kinase"/>
    <property type="match status" value="1"/>
</dbReference>
<reference evidence="16" key="1">
    <citation type="journal article" date="2019" name="Int. J. Syst. Evol. Microbiol.">
        <title>The Global Catalogue of Microorganisms (GCM) 10K type strain sequencing project: providing services to taxonomists for standard genome sequencing and annotation.</title>
        <authorList>
            <consortium name="The Broad Institute Genomics Platform"/>
            <consortium name="The Broad Institute Genome Sequencing Center for Infectious Disease"/>
            <person name="Wu L."/>
            <person name="Ma J."/>
        </authorList>
    </citation>
    <scope>NUCLEOTIDE SEQUENCE [LARGE SCALE GENOMIC DNA]</scope>
    <source>
        <strain evidence="16">JCM 9458</strain>
    </source>
</reference>
<dbReference type="SUPFAM" id="SSF47384">
    <property type="entry name" value="Homodimeric domain of signal transducing histidine kinase"/>
    <property type="match status" value="1"/>
</dbReference>
<dbReference type="CDD" id="cd00082">
    <property type="entry name" value="HisKA"/>
    <property type="match status" value="1"/>
</dbReference>
<dbReference type="EMBL" id="BAAAYN010000007">
    <property type="protein sequence ID" value="GAA3384458.1"/>
    <property type="molecule type" value="Genomic_DNA"/>
</dbReference>
<keyword evidence="9" id="KW-0902">Two-component regulatory system</keyword>
<evidence type="ECO:0000256" key="2">
    <source>
        <dbReference type="ARBA" id="ARBA00004236"/>
    </source>
</evidence>
<dbReference type="Pfam" id="PF02518">
    <property type="entry name" value="HATPase_c"/>
    <property type="match status" value="1"/>
</dbReference>
<dbReference type="InterPro" id="IPR036890">
    <property type="entry name" value="HATPase_C_sf"/>
</dbReference>
<comment type="caution">
    <text evidence="15">The sequence shown here is derived from an EMBL/GenBank/DDBJ whole genome shotgun (WGS) entry which is preliminary data.</text>
</comment>
<dbReference type="PROSITE" id="PS50109">
    <property type="entry name" value="HIS_KIN"/>
    <property type="match status" value="1"/>
</dbReference>
<keyword evidence="7 15" id="KW-0418">Kinase</keyword>
<keyword evidence="5" id="KW-0808">Transferase</keyword>
<dbReference type="PANTHER" id="PTHR45436:SF5">
    <property type="entry name" value="SENSOR HISTIDINE KINASE TRCS"/>
    <property type="match status" value="1"/>
</dbReference>
<comment type="catalytic activity">
    <reaction evidence="1">
        <text>ATP + protein L-histidine = ADP + protein N-phospho-L-histidine.</text>
        <dbReference type="EC" id="2.7.13.3"/>
    </reaction>
</comment>
<evidence type="ECO:0000256" key="3">
    <source>
        <dbReference type="ARBA" id="ARBA00012438"/>
    </source>
</evidence>
<keyword evidence="16" id="KW-1185">Reference proteome</keyword>
<feature type="domain" description="Histidine kinase" evidence="13">
    <location>
        <begin position="246"/>
        <end position="467"/>
    </location>
</feature>
<evidence type="ECO:0000256" key="4">
    <source>
        <dbReference type="ARBA" id="ARBA00022553"/>
    </source>
</evidence>
<evidence type="ECO:0000256" key="12">
    <source>
        <dbReference type="SAM" id="Phobius"/>
    </source>
</evidence>
<dbReference type="Gene3D" id="3.30.565.10">
    <property type="entry name" value="Histidine kinase-like ATPase, C-terminal domain"/>
    <property type="match status" value="1"/>
</dbReference>
<feature type="region of interest" description="Disordered" evidence="11">
    <location>
        <begin position="463"/>
        <end position="508"/>
    </location>
</feature>
<dbReference type="InterPro" id="IPR036097">
    <property type="entry name" value="HisK_dim/P_sf"/>
</dbReference>
<dbReference type="Gene3D" id="6.10.340.10">
    <property type="match status" value="1"/>
</dbReference>
<dbReference type="InterPro" id="IPR003594">
    <property type="entry name" value="HATPase_dom"/>
</dbReference>
<feature type="transmembrane region" description="Helical" evidence="12">
    <location>
        <begin position="160"/>
        <end position="188"/>
    </location>
</feature>
<dbReference type="InterPro" id="IPR004358">
    <property type="entry name" value="Sig_transdc_His_kin-like_C"/>
</dbReference>
<dbReference type="SUPFAM" id="SSF158472">
    <property type="entry name" value="HAMP domain-like"/>
    <property type="match status" value="1"/>
</dbReference>
<evidence type="ECO:0000256" key="11">
    <source>
        <dbReference type="SAM" id="MobiDB-lite"/>
    </source>
</evidence>
<feature type="transmembrane region" description="Helical" evidence="12">
    <location>
        <begin position="127"/>
        <end position="148"/>
    </location>
</feature>
<keyword evidence="6 12" id="KW-0812">Transmembrane</keyword>
<feature type="compositionally biased region" description="Low complexity" evidence="11">
    <location>
        <begin position="470"/>
        <end position="482"/>
    </location>
</feature>
<dbReference type="InterPro" id="IPR003660">
    <property type="entry name" value="HAMP_dom"/>
</dbReference>
<evidence type="ECO:0000259" key="13">
    <source>
        <dbReference type="PROSITE" id="PS50109"/>
    </source>
</evidence>
<dbReference type="Gene3D" id="1.10.287.130">
    <property type="match status" value="1"/>
</dbReference>
<evidence type="ECO:0000313" key="16">
    <source>
        <dbReference type="Proteomes" id="UP001501676"/>
    </source>
</evidence>
<evidence type="ECO:0000256" key="7">
    <source>
        <dbReference type="ARBA" id="ARBA00022777"/>
    </source>
</evidence>
<keyword evidence="10 12" id="KW-0472">Membrane</keyword>
<feature type="domain" description="HAMP" evidence="14">
    <location>
        <begin position="185"/>
        <end position="238"/>
    </location>
</feature>
<dbReference type="SMART" id="SM00387">
    <property type="entry name" value="HATPase_c"/>
    <property type="match status" value="1"/>
</dbReference>
<organism evidence="15 16">
    <name type="scientific">Cryptosporangium minutisporangium</name>
    <dbReference type="NCBI Taxonomy" id="113569"/>
    <lineage>
        <taxon>Bacteria</taxon>
        <taxon>Bacillati</taxon>
        <taxon>Actinomycetota</taxon>
        <taxon>Actinomycetes</taxon>
        <taxon>Cryptosporangiales</taxon>
        <taxon>Cryptosporangiaceae</taxon>
        <taxon>Cryptosporangium</taxon>
    </lineage>
</organism>
<dbReference type="SMART" id="SM00388">
    <property type="entry name" value="HisKA"/>
    <property type="match status" value="1"/>
</dbReference>
<gene>
    <name evidence="15" type="ORF">GCM10020369_14290</name>
</gene>
<evidence type="ECO:0000256" key="10">
    <source>
        <dbReference type="ARBA" id="ARBA00023136"/>
    </source>
</evidence>
<dbReference type="PANTHER" id="PTHR45436">
    <property type="entry name" value="SENSOR HISTIDINE KINASE YKOH"/>
    <property type="match status" value="1"/>
</dbReference>
<protein>
    <recommendedName>
        <fullName evidence="3">histidine kinase</fullName>
        <ecNumber evidence="3">2.7.13.3</ecNumber>
    </recommendedName>
</protein>
<keyword evidence="4" id="KW-0597">Phosphoprotein</keyword>
<keyword evidence="8 12" id="KW-1133">Transmembrane helix</keyword>
<dbReference type="InterPro" id="IPR005467">
    <property type="entry name" value="His_kinase_dom"/>
</dbReference>
<dbReference type="Pfam" id="PF00672">
    <property type="entry name" value="HAMP"/>
    <property type="match status" value="1"/>
</dbReference>
<evidence type="ECO:0000256" key="6">
    <source>
        <dbReference type="ARBA" id="ARBA00022692"/>
    </source>
</evidence>
<dbReference type="SMART" id="SM00304">
    <property type="entry name" value="HAMP"/>
    <property type="match status" value="1"/>
</dbReference>
<evidence type="ECO:0000256" key="9">
    <source>
        <dbReference type="ARBA" id="ARBA00023012"/>
    </source>
</evidence>
<evidence type="ECO:0000259" key="14">
    <source>
        <dbReference type="PROSITE" id="PS50885"/>
    </source>
</evidence>
<evidence type="ECO:0000313" key="15">
    <source>
        <dbReference type="EMBL" id="GAA3384458.1"/>
    </source>
</evidence>
<accession>A0ABP6SSH1</accession>
<dbReference type="InterPro" id="IPR003661">
    <property type="entry name" value="HisK_dim/P_dom"/>
</dbReference>